<dbReference type="EMBL" id="JACHVA010000047">
    <property type="protein sequence ID" value="MBC2601205.1"/>
    <property type="molecule type" value="Genomic_DNA"/>
</dbReference>
<keyword evidence="2" id="KW-1185">Reference proteome</keyword>
<sequence>MKRGDVVLCVIAGDYGKPRPAVVIQSDLYNPTHYSVSVLPITSHLVDAPLFRVDLKPGKQNGLRKNSQVMVDKITAIRRDRIKESIGRLSPGAIAKIEECLEHFLDLSA</sequence>
<dbReference type="RefSeq" id="WP_185691930.1">
    <property type="nucleotide sequence ID" value="NZ_JACHVA010000047.1"/>
</dbReference>
<protein>
    <submittedName>
        <fullName evidence="1">Type II toxin-antitoxin system PemK/MazF family toxin</fullName>
    </submittedName>
</protein>
<dbReference type="GO" id="GO:0016075">
    <property type="term" value="P:rRNA catabolic process"/>
    <property type="evidence" value="ECO:0007669"/>
    <property type="project" value="TreeGrafter"/>
</dbReference>
<evidence type="ECO:0000313" key="1">
    <source>
        <dbReference type="EMBL" id="MBC2601205.1"/>
    </source>
</evidence>
<dbReference type="Gene3D" id="2.30.30.110">
    <property type="match status" value="1"/>
</dbReference>
<dbReference type="Pfam" id="PF02452">
    <property type="entry name" value="PemK_toxin"/>
    <property type="match status" value="1"/>
</dbReference>
<dbReference type="PANTHER" id="PTHR33988">
    <property type="entry name" value="ENDORIBONUCLEASE MAZF-RELATED"/>
    <property type="match status" value="1"/>
</dbReference>
<comment type="caution">
    <text evidence="1">The sequence shown here is derived from an EMBL/GenBank/DDBJ whole genome shotgun (WGS) entry which is preliminary data.</text>
</comment>
<accession>A0A7X1E380</accession>
<dbReference type="InterPro" id="IPR003477">
    <property type="entry name" value="PemK-like"/>
</dbReference>
<dbReference type="InterPro" id="IPR011067">
    <property type="entry name" value="Plasmid_toxin/cell-grow_inhib"/>
</dbReference>
<dbReference type="AlphaFoldDB" id="A0A7X1E380"/>
<organism evidence="1 2">
    <name type="scientific">Puniceicoccus vermicola</name>
    <dbReference type="NCBI Taxonomy" id="388746"/>
    <lineage>
        <taxon>Bacteria</taxon>
        <taxon>Pseudomonadati</taxon>
        <taxon>Verrucomicrobiota</taxon>
        <taxon>Opitutia</taxon>
        <taxon>Puniceicoccales</taxon>
        <taxon>Puniceicoccaceae</taxon>
        <taxon>Puniceicoccus</taxon>
    </lineage>
</organism>
<dbReference type="Proteomes" id="UP000525652">
    <property type="component" value="Unassembled WGS sequence"/>
</dbReference>
<dbReference type="GO" id="GO:0003677">
    <property type="term" value="F:DNA binding"/>
    <property type="evidence" value="ECO:0007669"/>
    <property type="project" value="InterPro"/>
</dbReference>
<gene>
    <name evidence="1" type="ORF">H5P30_05390</name>
</gene>
<dbReference type="SUPFAM" id="SSF50118">
    <property type="entry name" value="Cell growth inhibitor/plasmid maintenance toxic component"/>
    <property type="match status" value="1"/>
</dbReference>
<dbReference type="GO" id="GO:0006402">
    <property type="term" value="P:mRNA catabolic process"/>
    <property type="evidence" value="ECO:0007669"/>
    <property type="project" value="TreeGrafter"/>
</dbReference>
<dbReference type="GO" id="GO:0004521">
    <property type="term" value="F:RNA endonuclease activity"/>
    <property type="evidence" value="ECO:0007669"/>
    <property type="project" value="TreeGrafter"/>
</dbReference>
<name>A0A7X1E380_9BACT</name>
<reference evidence="1 2" key="1">
    <citation type="submission" date="2020-07" db="EMBL/GenBank/DDBJ databases">
        <authorList>
            <person name="Feng X."/>
        </authorList>
    </citation>
    <scope>NUCLEOTIDE SEQUENCE [LARGE SCALE GENOMIC DNA]</scope>
    <source>
        <strain evidence="1 2">JCM14086</strain>
    </source>
</reference>
<evidence type="ECO:0000313" key="2">
    <source>
        <dbReference type="Proteomes" id="UP000525652"/>
    </source>
</evidence>
<proteinExistence type="predicted"/>